<dbReference type="RefSeq" id="WP_330812612.1">
    <property type="nucleotide sequence ID" value="NZ_JAZBJO010000023.1"/>
</dbReference>
<gene>
    <name evidence="4" type="ORF">V2J94_30130</name>
</gene>
<evidence type="ECO:0000256" key="1">
    <source>
        <dbReference type="ARBA" id="ARBA00001946"/>
    </source>
</evidence>
<evidence type="ECO:0000256" key="2">
    <source>
        <dbReference type="ARBA" id="ARBA00022801"/>
    </source>
</evidence>
<dbReference type="PROSITE" id="PS00893">
    <property type="entry name" value="NUDIX_BOX"/>
    <property type="match status" value="1"/>
</dbReference>
<dbReference type="InterPro" id="IPR015797">
    <property type="entry name" value="NUDIX_hydrolase-like_dom_sf"/>
</dbReference>
<dbReference type="GO" id="GO:0016787">
    <property type="term" value="F:hydrolase activity"/>
    <property type="evidence" value="ECO:0007669"/>
    <property type="project" value="UniProtKB-KW"/>
</dbReference>
<dbReference type="PANTHER" id="PTHR11839:SF18">
    <property type="entry name" value="NUDIX HYDROLASE DOMAIN-CONTAINING PROTEIN"/>
    <property type="match status" value="1"/>
</dbReference>
<evidence type="ECO:0000313" key="5">
    <source>
        <dbReference type="Proteomes" id="UP001354709"/>
    </source>
</evidence>
<proteinExistence type="predicted"/>
<dbReference type="InterPro" id="IPR000086">
    <property type="entry name" value="NUDIX_hydrolase_dom"/>
</dbReference>
<evidence type="ECO:0000313" key="4">
    <source>
        <dbReference type="EMBL" id="MEE4596103.1"/>
    </source>
</evidence>
<organism evidence="4 5">
    <name type="scientific">Streptomyces asiaticus subsp. ignotus</name>
    <dbReference type="NCBI Taxonomy" id="3098222"/>
    <lineage>
        <taxon>Bacteria</taxon>
        <taxon>Bacillati</taxon>
        <taxon>Actinomycetota</taxon>
        <taxon>Actinomycetes</taxon>
        <taxon>Kitasatosporales</taxon>
        <taxon>Streptomycetaceae</taxon>
        <taxon>Streptomyces</taxon>
        <taxon>Streptomyces violaceusniger group</taxon>
    </lineage>
</organism>
<dbReference type="Proteomes" id="UP001354709">
    <property type="component" value="Unassembled WGS sequence"/>
</dbReference>
<sequence length="184" mass="20043">MNADQRTLIRSTCAFRTPWLAVREEVIEEGGKLSTWHYLDQPPCALVVPVTEDGRVALIRVWRNSVSRWCLEAPAGRVENGEDPVDTARREMAEEVGGERAELHALGSAFASTGSSNERMHLFVAHGVRLGSRRLDGEERIHLAMMGVDEAVRAALAGRIDDGPSALAVLWAHALGHLTGQADG</sequence>
<comment type="caution">
    <text evidence="4">The sequence shown here is derived from an EMBL/GenBank/DDBJ whole genome shotgun (WGS) entry which is preliminary data.</text>
</comment>
<dbReference type="EMBL" id="JAZBJO010000023">
    <property type="protein sequence ID" value="MEE4596103.1"/>
    <property type="molecule type" value="Genomic_DNA"/>
</dbReference>
<protein>
    <submittedName>
        <fullName evidence="4">NUDIX hydrolase</fullName>
        <ecNumber evidence="4">3.6.-.-</ecNumber>
    </submittedName>
</protein>
<dbReference type="Gene3D" id="3.90.79.10">
    <property type="entry name" value="Nucleoside Triphosphate Pyrophosphohydrolase"/>
    <property type="match status" value="1"/>
</dbReference>
<dbReference type="InterPro" id="IPR020084">
    <property type="entry name" value="NUDIX_hydrolase_CS"/>
</dbReference>
<dbReference type="CDD" id="cd03424">
    <property type="entry name" value="NUDIX_ADPRase_Nudt5_UGPPase_Nudt14"/>
    <property type="match status" value="1"/>
</dbReference>
<accession>A0ABU7Q402</accession>
<keyword evidence="5" id="KW-1185">Reference proteome</keyword>
<reference evidence="4 5" key="1">
    <citation type="submission" date="2023-11" db="EMBL/GenBank/DDBJ databases">
        <title>30 novel species of actinomycetes from the DSMZ collection.</title>
        <authorList>
            <person name="Nouioui I."/>
        </authorList>
    </citation>
    <scope>NUCLEOTIDE SEQUENCE [LARGE SCALE GENOMIC DNA]</scope>
    <source>
        <strain evidence="4 5">DSM 41524</strain>
    </source>
</reference>
<dbReference type="Pfam" id="PF00293">
    <property type="entry name" value="NUDIX"/>
    <property type="match status" value="1"/>
</dbReference>
<name>A0ABU7Q402_9ACTN</name>
<dbReference type="EC" id="3.6.-.-" evidence="4"/>
<dbReference type="PANTHER" id="PTHR11839">
    <property type="entry name" value="UDP/ADP-SUGAR PYROPHOSPHATASE"/>
    <property type="match status" value="1"/>
</dbReference>
<dbReference type="PROSITE" id="PS51462">
    <property type="entry name" value="NUDIX"/>
    <property type="match status" value="1"/>
</dbReference>
<keyword evidence="2 4" id="KW-0378">Hydrolase</keyword>
<feature type="domain" description="Nudix hydrolase" evidence="3">
    <location>
        <begin position="39"/>
        <end position="168"/>
    </location>
</feature>
<comment type="cofactor">
    <cofactor evidence="1">
        <name>Mg(2+)</name>
        <dbReference type="ChEBI" id="CHEBI:18420"/>
    </cofactor>
</comment>
<dbReference type="SUPFAM" id="SSF55811">
    <property type="entry name" value="Nudix"/>
    <property type="match status" value="1"/>
</dbReference>
<evidence type="ECO:0000259" key="3">
    <source>
        <dbReference type="PROSITE" id="PS51462"/>
    </source>
</evidence>